<evidence type="ECO:0000313" key="2">
    <source>
        <dbReference type="Proteomes" id="UP000886520"/>
    </source>
</evidence>
<sequence length="70" mass="7884">MRPKPMWQLRRGLRGERELGLFLFDWPAAQSVPKQSPFRLHSPDYRPRSEMGSSSLGFFARGGCGKGGFG</sequence>
<accession>A0A9D4UJQ9</accession>
<gene>
    <name evidence="1" type="ORF">GOP47_0015411</name>
</gene>
<dbReference type="EMBL" id="JABFUD020000015">
    <property type="protein sequence ID" value="KAI5069110.1"/>
    <property type="molecule type" value="Genomic_DNA"/>
</dbReference>
<organism evidence="1 2">
    <name type="scientific">Adiantum capillus-veneris</name>
    <name type="common">Maidenhair fern</name>
    <dbReference type="NCBI Taxonomy" id="13818"/>
    <lineage>
        <taxon>Eukaryota</taxon>
        <taxon>Viridiplantae</taxon>
        <taxon>Streptophyta</taxon>
        <taxon>Embryophyta</taxon>
        <taxon>Tracheophyta</taxon>
        <taxon>Polypodiopsida</taxon>
        <taxon>Polypodiidae</taxon>
        <taxon>Polypodiales</taxon>
        <taxon>Pteridineae</taxon>
        <taxon>Pteridaceae</taxon>
        <taxon>Vittarioideae</taxon>
        <taxon>Adiantum</taxon>
    </lineage>
</organism>
<proteinExistence type="predicted"/>
<reference evidence="1" key="1">
    <citation type="submission" date="2021-01" db="EMBL/GenBank/DDBJ databases">
        <title>Adiantum capillus-veneris genome.</title>
        <authorList>
            <person name="Fang Y."/>
            <person name="Liao Q."/>
        </authorList>
    </citation>
    <scope>NUCLEOTIDE SEQUENCE</scope>
    <source>
        <strain evidence="1">H3</strain>
        <tissue evidence="1">Leaf</tissue>
    </source>
</reference>
<name>A0A9D4UJQ9_ADICA</name>
<keyword evidence="2" id="KW-1185">Reference proteome</keyword>
<evidence type="ECO:0000313" key="1">
    <source>
        <dbReference type="EMBL" id="KAI5069110.1"/>
    </source>
</evidence>
<dbReference type="Proteomes" id="UP000886520">
    <property type="component" value="Chromosome 15"/>
</dbReference>
<comment type="caution">
    <text evidence="1">The sequence shown here is derived from an EMBL/GenBank/DDBJ whole genome shotgun (WGS) entry which is preliminary data.</text>
</comment>
<protein>
    <submittedName>
        <fullName evidence="1">Uncharacterized protein</fullName>
    </submittedName>
</protein>
<dbReference type="OrthoDB" id="1927989at2759"/>
<dbReference type="AlphaFoldDB" id="A0A9D4UJQ9"/>